<dbReference type="EMBL" id="CP029550">
    <property type="protein sequence ID" value="AWN40923.1"/>
    <property type="molecule type" value="Genomic_DNA"/>
</dbReference>
<dbReference type="RefSeq" id="WP_109889490.1">
    <property type="nucleotide sequence ID" value="NZ_CP029550.1"/>
</dbReference>
<dbReference type="CDD" id="cd04301">
    <property type="entry name" value="NAT_SF"/>
    <property type="match status" value="1"/>
</dbReference>
<reference evidence="4" key="1">
    <citation type="submission" date="2018-05" db="EMBL/GenBank/DDBJ databases">
        <title>Complete Genome Sequence of Methylobacterium sp. 17SD2-17.</title>
        <authorList>
            <person name="Srinivasan S."/>
        </authorList>
    </citation>
    <scope>NUCLEOTIDE SEQUENCE [LARGE SCALE GENOMIC DNA]</scope>
    <source>
        <strain evidence="4">17SD2-17</strain>
    </source>
</reference>
<dbReference type="OrthoDB" id="7843527at2"/>
<dbReference type="PROSITE" id="PS51186">
    <property type="entry name" value="GNAT"/>
    <property type="match status" value="1"/>
</dbReference>
<feature type="region of interest" description="Disordered" evidence="1">
    <location>
        <begin position="195"/>
        <end position="231"/>
    </location>
</feature>
<protein>
    <submittedName>
        <fullName evidence="3">GNAT family N-acetyltransferase</fullName>
    </submittedName>
</protein>
<proteinExistence type="predicted"/>
<keyword evidence="4" id="KW-1185">Reference proteome</keyword>
<dbReference type="GO" id="GO:0016747">
    <property type="term" value="F:acyltransferase activity, transferring groups other than amino-acyl groups"/>
    <property type="evidence" value="ECO:0007669"/>
    <property type="project" value="InterPro"/>
</dbReference>
<organism evidence="3 4">
    <name type="scientific">Methylobacterium durans</name>
    <dbReference type="NCBI Taxonomy" id="2202825"/>
    <lineage>
        <taxon>Bacteria</taxon>
        <taxon>Pseudomonadati</taxon>
        <taxon>Pseudomonadota</taxon>
        <taxon>Alphaproteobacteria</taxon>
        <taxon>Hyphomicrobiales</taxon>
        <taxon>Methylobacteriaceae</taxon>
        <taxon>Methylobacterium</taxon>
    </lineage>
</organism>
<sequence length="231" mass="24852">MALPHLPATGQFHVRRLWPSDRAAIVDYFLRLDPETRAGRFMGAVSAAGVRAYAERSVRAEGLMFGAFKDGMLRGLGELRPAGPPPPGMILGPEAEAAFAVERDFRRTGLGSALFARIADAARNRGVSDLHVRCLTRNGPMRGLAAKLGADLRPAGPETEGALHLARPTPFSLWHEGIAEAFDLTLAFAAAGRGRGGRHRSARTLKLPSSGPRPPRWWLRAAPPEGARTRG</sequence>
<feature type="domain" description="N-acetyltransferase" evidence="2">
    <location>
        <begin position="12"/>
        <end position="170"/>
    </location>
</feature>
<evidence type="ECO:0000256" key="1">
    <source>
        <dbReference type="SAM" id="MobiDB-lite"/>
    </source>
</evidence>
<dbReference type="SUPFAM" id="SSF55729">
    <property type="entry name" value="Acyl-CoA N-acyltransferases (Nat)"/>
    <property type="match status" value="1"/>
</dbReference>
<accession>A0A2U8W485</accession>
<keyword evidence="3" id="KW-0808">Transferase</keyword>
<dbReference type="InterPro" id="IPR016181">
    <property type="entry name" value="Acyl_CoA_acyltransferase"/>
</dbReference>
<evidence type="ECO:0000313" key="3">
    <source>
        <dbReference type="EMBL" id="AWN40923.1"/>
    </source>
</evidence>
<gene>
    <name evidence="3" type="ORF">DK389_10805</name>
</gene>
<evidence type="ECO:0000313" key="4">
    <source>
        <dbReference type="Proteomes" id="UP000245926"/>
    </source>
</evidence>
<dbReference type="Pfam" id="PF00583">
    <property type="entry name" value="Acetyltransf_1"/>
    <property type="match status" value="1"/>
</dbReference>
<dbReference type="InterPro" id="IPR000182">
    <property type="entry name" value="GNAT_dom"/>
</dbReference>
<dbReference type="Proteomes" id="UP000245926">
    <property type="component" value="Chromosome"/>
</dbReference>
<dbReference type="Gene3D" id="3.40.630.30">
    <property type="match status" value="1"/>
</dbReference>
<dbReference type="KEGG" id="mets:DK389_10805"/>
<name>A0A2U8W485_9HYPH</name>
<evidence type="ECO:0000259" key="2">
    <source>
        <dbReference type="PROSITE" id="PS51186"/>
    </source>
</evidence>
<dbReference type="AlphaFoldDB" id="A0A2U8W485"/>